<dbReference type="GO" id="GO:0043139">
    <property type="term" value="F:5'-3' DNA helicase activity"/>
    <property type="evidence" value="ECO:0007669"/>
    <property type="project" value="InterPro"/>
</dbReference>
<dbReference type="HAMAP" id="MF_01488">
    <property type="entry name" value="RecD2"/>
    <property type="match status" value="1"/>
</dbReference>
<dbReference type="InterPro" id="IPR027417">
    <property type="entry name" value="P-loop_NTPase"/>
</dbReference>
<dbReference type="RefSeq" id="WP_023792784.1">
    <property type="nucleotide sequence ID" value="NC_023003.1"/>
</dbReference>
<feature type="domain" description="Helix-hairpin-helix DNA-binding motif class 1" evidence="3">
    <location>
        <begin position="91"/>
        <end position="105"/>
    </location>
</feature>
<dbReference type="InterPro" id="IPR041451">
    <property type="entry name" value="RecD2_SH13"/>
</dbReference>
<dbReference type="Gene3D" id="2.30.30.940">
    <property type="match status" value="1"/>
</dbReference>
<dbReference type="KEGG" id="dpb:BABL1_gene_47"/>
<organism evidence="5 6">
    <name type="scientific">Candidatus Babela massiliensis</name>
    <dbReference type="NCBI Taxonomy" id="673862"/>
    <lineage>
        <taxon>Bacteria</taxon>
        <taxon>Candidatus Babelota</taxon>
        <taxon>Candidatus Babeliae</taxon>
        <taxon>Candidatus Babeliales</taxon>
        <taxon>Candidatus Babeliaceae</taxon>
        <taxon>Candidatus Babela</taxon>
    </lineage>
</organism>
<dbReference type="eggNOG" id="COG0507">
    <property type="taxonomic scope" value="Bacteria"/>
</dbReference>
<dbReference type="GO" id="GO:0003677">
    <property type="term" value="F:DNA binding"/>
    <property type="evidence" value="ECO:0007669"/>
    <property type="project" value="InterPro"/>
</dbReference>
<name>V6DJ09_9BACT</name>
<accession>V6DJ09</accession>
<keyword evidence="6" id="KW-1185">Reference proteome</keyword>
<dbReference type="GO" id="GO:0017116">
    <property type="term" value="F:single-stranded DNA helicase activity"/>
    <property type="evidence" value="ECO:0007669"/>
    <property type="project" value="TreeGrafter"/>
</dbReference>
<dbReference type="InterPro" id="IPR055446">
    <property type="entry name" value="RecD2_N_OB"/>
</dbReference>
<dbReference type="SMART" id="SM00278">
    <property type="entry name" value="HhH1"/>
    <property type="match status" value="3"/>
</dbReference>
<dbReference type="SUPFAM" id="SSF52540">
    <property type="entry name" value="P-loop containing nucleoside triphosphate hydrolases"/>
    <property type="match status" value="2"/>
</dbReference>
<dbReference type="InterPro" id="IPR027785">
    <property type="entry name" value="UvrD-like_helicase_C"/>
</dbReference>
<dbReference type="InterPro" id="IPR003583">
    <property type="entry name" value="Hlx-hairpin-Hlx_DNA-bd_motif"/>
</dbReference>
<dbReference type="CDD" id="cd18809">
    <property type="entry name" value="SF1_C_RecD"/>
    <property type="match status" value="1"/>
</dbReference>
<dbReference type="PATRIC" id="fig|673862.3.peg.804"/>
<dbReference type="HOGENOM" id="CLU_007524_0_3_7"/>
<dbReference type="Gene3D" id="1.10.10.2220">
    <property type="match status" value="1"/>
</dbReference>
<feature type="domain" description="Helix-hairpin-helix DNA-binding motif class 1" evidence="3">
    <location>
        <begin position="119"/>
        <end position="138"/>
    </location>
</feature>
<dbReference type="GO" id="GO:0005524">
    <property type="term" value="F:ATP binding"/>
    <property type="evidence" value="ECO:0007669"/>
    <property type="project" value="UniProtKB-KW"/>
</dbReference>
<keyword evidence="1" id="KW-0547">Nucleotide-binding</keyword>
<evidence type="ECO:0000256" key="2">
    <source>
        <dbReference type="ARBA" id="ARBA00022840"/>
    </source>
</evidence>
<dbReference type="GO" id="GO:0009338">
    <property type="term" value="C:exodeoxyribonuclease V complex"/>
    <property type="evidence" value="ECO:0007669"/>
    <property type="project" value="TreeGrafter"/>
</dbReference>
<dbReference type="InterPro" id="IPR029493">
    <property type="entry name" value="RecD2-like_HHH"/>
</dbReference>
<dbReference type="Pfam" id="PF23139">
    <property type="entry name" value="OB_YrrC"/>
    <property type="match status" value="1"/>
</dbReference>
<dbReference type="OrthoDB" id="9803432at2"/>
<dbReference type="InterPro" id="IPR050534">
    <property type="entry name" value="Coronavir_polyprotein_1ab"/>
</dbReference>
<evidence type="ECO:0000259" key="4">
    <source>
        <dbReference type="SMART" id="SM00382"/>
    </source>
</evidence>
<keyword evidence="2" id="KW-0067">ATP-binding</keyword>
<dbReference type="InterPro" id="IPR003593">
    <property type="entry name" value="AAA+_ATPase"/>
</dbReference>
<dbReference type="InterPro" id="IPR006345">
    <property type="entry name" value="RecD2"/>
</dbReference>
<feature type="domain" description="AAA+ ATPase" evidence="4">
    <location>
        <begin position="348"/>
        <end position="489"/>
    </location>
</feature>
<dbReference type="Pfam" id="PF14490">
    <property type="entry name" value="HHH_RecD2"/>
    <property type="match status" value="1"/>
</dbReference>
<dbReference type="EMBL" id="HG793133">
    <property type="protein sequence ID" value="CDK30913.1"/>
    <property type="molecule type" value="Genomic_DNA"/>
</dbReference>
<dbReference type="GO" id="GO:0006310">
    <property type="term" value="P:DNA recombination"/>
    <property type="evidence" value="ECO:0007669"/>
    <property type="project" value="InterPro"/>
</dbReference>
<dbReference type="Gene3D" id="3.40.50.300">
    <property type="entry name" value="P-loop containing nucleotide triphosphate hydrolases"/>
    <property type="match status" value="2"/>
</dbReference>
<sequence length="732" mass="83139">MQNLDQITGTVERFLFQDNESGFTIFVIQNKQTQITVSGYTPNIKIGQEVKITGSFIVHPKFGKQFKAQECISTMPNSLSGIKKYLGSGIIKGIGPAYADKLVNYFGQNILEVIDKNPTRLQEVNGIGPKKIEKIVSAWQEQKEIANIIVFLQEKNISCNIAVKIYKKYKQEAIAILSDNPYRLADEIWGIGFKTADEIAQKLGFDLLRKERIAAGINYTITTATQQGHLYIEIEELKEKTITLLNLEHIDNNQENIKQILKQAFYYLYEKDKIKVINYNNQNLITLSQYFFTEKNVSDKIKNIINYKSKLNFDIDKIYQKLRTSNESSKNNIELNEQQQLGIMGSFKNKVTVITGGPGTGKTTLIKKLLELLESENVNYKLAAPTGRATKRMIEGTGRYATTIHRLLDFDVSIMNFKHNENNTLNLDFLIIDEASMIDIFLANAILKAIPYNAHIVFIGDVDQLPSVGPGNVLNDLISSQKIAVTRLTQIFRQAQDSLIVINAHKINNGQYPVSNIENSKNDFIFIKEEDPENITSHLKKILFITLKKYNIAIDDSIVLTPMNRGTIGTYSLNSILQEMLNPNNTITTPGAHKFKVNDKVMQIRNNYDKKVYNGDIGKIEAIDLEERQIKVNFSDNIVLYEFEELDELVLAYSISIHKSQGSEYSCVIVPIFTQHFMLLQKNLIYTALTRAKKLCIFIGQTKALAIALKNNKTIKRVTLLKELLTDDLQID</sequence>
<dbReference type="NCBIfam" id="TIGR01448">
    <property type="entry name" value="recD_rel"/>
    <property type="match status" value="1"/>
</dbReference>
<dbReference type="Pfam" id="PF13538">
    <property type="entry name" value="UvrD_C_2"/>
    <property type="match status" value="1"/>
</dbReference>
<proteinExistence type="inferred from homology"/>
<evidence type="ECO:0000256" key="1">
    <source>
        <dbReference type="ARBA" id="ARBA00022741"/>
    </source>
</evidence>
<dbReference type="SUPFAM" id="SSF47781">
    <property type="entry name" value="RuvA domain 2-like"/>
    <property type="match status" value="1"/>
</dbReference>
<dbReference type="PANTHER" id="PTHR43788">
    <property type="entry name" value="DNA2/NAM7 HELICASE FAMILY MEMBER"/>
    <property type="match status" value="1"/>
</dbReference>
<dbReference type="Proteomes" id="UP000018769">
    <property type="component" value="Chromosome I"/>
</dbReference>
<gene>
    <name evidence="5" type="primary">recD</name>
    <name evidence="5" type="ORF">BABL1_gene_47</name>
</gene>
<evidence type="ECO:0000313" key="5">
    <source>
        <dbReference type="EMBL" id="CDK30913.1"/>
    </source>
</evidence>
<dbReference type="InterPro" id="IPR010994">
    <property type="entry name" value="RuvA_2-like"/>
</dbReference>
<dbReference type="Pfam" id="PF18335">
    <property type="entry name" value="SH3_13"/>
    <property type="match status" value="1"/>
</dbReference>
<keyword evidence="5" id="KW-0347">Helicase</keyword>
<feature type="domain" description="Helix-hairpin-helix DNA-binding motif class 1" evidence="3">
    <location>
        <begin position="183"/>
        <end position="202"/>
    </location>
</feature>
<dbReference type="GO" id="GO:0006281">
    <property type="term" value="P:DNA repair"/>
    <property type="evidence" value="ECO:0007669"/>
    <property type="project" value="InterPro"/>
</dbReference>
<dbReference type="Gene3D" id="1.10.150.20">
    <property type="entry name" value="5' to 3' exonuclease, C-terminal subdomain"/>
    <property type="match status" value="1"/>
</dbReference>
<evidence type="ECO:0000259" key="3">
    <source>
        <dbReference type="SMART" id="SM00278"/>
    </source>
</evidence>
<keyword evidence="5" id="KW-0378">Hydrolase</keyword>
<dbReference type="PANTHER" id="PTHR43788:SF6">
    <property type="entry name" value="DNA HELICASE B"/>
    <property type="match status" value="1"/>
</dbReference>
<dbReference type="AlphaFoldDB" id="V6DJ09"/>
<dbReference type="STRING" id="673862.BABL1_gene_47"/>
<evidence type="ECO:0000313" key="6">
    <source>
        <dbReference type="Proteomes" id="UP000018769"/>
    </source>
</evidence>
<protein>
    <submittedName>
        <fullName evidence="5">Helicase RecD/TraA family</fullName>
    </submittedName>
</protein>
<dbReference type="Pfam" id="PF13245">
    <property type="entry name" value="AAA_19"/>
    <property type="match status" value="1"/>
</dbReference>
<dbReference type="CDD" id="cd17933">
    <property type="entry name" value="DEXSc_RecD-like"/>
    <property type="match status" value="1"/>
</dbReference>
<dbReference type="SMART" id="SM00382">
    <property type="entry name" value="AAA"/>
    <property type="match status" value="1"/>
</dbReference>
<reference evidence="5 6" key="1">
    <citation type="journal article" date="2015" name="Biol. Direct">
        <title>Babela massiliensis, a representative of a widespread bacterial phylum with unusual adaptations to parasitism in amoebae.</title>
        <authorList>
            <person name="Pagnier I."/>
            <person name="Yutin N."/>
            <person name="Croce O."/>
            <person name="Makarova K.S."/>
            <person name="Wolf Y.I."/>
            <person name="Benamar S."/>
            <person name="Raoult D."/>
            <person name="Koonin E.V."/>
            <person name="La Scola B."/>
        </authorList>
    </citation>
    <scope>NUCLEOTIDE SEQUENCE [LARGE SCALE GENOMIC DNA]</scope>
    <source>
        <strain evidence="6">BABL1</strain>
    </source>
</reference>